<feature type="domain" description="Reverse transcriptase zinc-binding" evidence="1">
    <location>
        <begin position="37"/>
        <end position="119"/>
    </location>
</feature>
<protein>
    <submittedName>
        <fullName evidence="3">Uncharacterized protein LOC108834396</fullName>
    </submittedName>
</protein>
<proteinExistence type="predicted"/>
<dbReference type="Pfam" id="PF13966">
    <property type="entry name" value="zf-RVT"/>
    <property type="match status" value="1"/>
</dbReference>
<gene>
    <name evidence="3" type="primary">LOC108834396</name>
</gene>
<evidence type="ECO:0000313" key="3">
    <source>
        <dbReference type="RefSeq" id="XP_018463233.1"/>
    </source>
</evidence>
<dbReference type="KEGG" id="rsz:108834396"/>
<dbReference type="OrthoDB" id="1107057at2759"/>
<dbReference type="InterPro" id="IPR026960">
    <property type="entry name" value="RVT-Znf"/>
</dbReference>
<dbReference type="PANTHER" id="PTHR33116">
    <property type="entry name" value="REVERSE TRANSCRIPTASE ZINC-BINDING DOMAIN-CONTAINING PROTEIN-RELATED-RELATED"/>
    <property type="match status" value="1"/>
</dbReference>
<evidence type="ECO:0000259" key="1">
    <source>
        <dbReference type="Pfam" id="PF13966"/>
    </source>
</evidence>
<dbReference type="AlphaFoldDB" id="A0A6J0LTR6"/>
<accession>A0A6J0LTR6</accession>
<reference evidence="3" key="2">
    <citation type="submission" date="2025-08" db="UniProtKB">
        <authorList>
            <consortium name="RefSeq"/>
        </authorList>
    </citation>
    <scope>IDENTIFICATION</scope>
    <source>
        <tissue evidence="3">Leaf</tissue>
    </source>
</reference>
<dbReference type="Proteomes" id="UP000504610">
    <property type="component" value="Chromosome 4"/>
</dbReference>
<sequence>MKKGQKETKVETEMQTWPRWLLVLTGLCLIHGPNRKSSNTWEALKPRHVPQDWYDIVWFKGSLPKHAFTMWIANYDKLPTKARLASWGVPVSPLCSFCSKEEESRDHLLLSCDYSQQVWSEVFARCQPPASTFTKWAELLSWIRHPRSKRAALLRKLAAQTVVFHLWKQRNNLNHNQISLLPIDVFKNVDRELKNIISSMRETKSFKNLMVKWIR</sequence>
<dbReference type="RefSeq" id="XP_018463233.1">
    <property type="nucleotide sequence ID" value="XM_018607731.1"/>
</dbReference>
<keyword evidence="2" id="KW-1185">Reference proteome</keyword>
<organism evidence="2 3">
    <name type="scientific">Raphanus sativus</name>
    <name type="common">Radish</name>
    <name type="synonym">Raphanus raphanistrum var. sativus</name>
    <dbReference type="NCBI Taxonomy" id="3726"/>
    <lineage>
        <taxon>Eukaryota</taxon>
        <taxon>Viridiplantae</taxon>
        <taxon>Streptophyta</taxon>
        <taxon>Embryophyta</taxon>
        <taxon>Tracheophyta</taxon>
        <taxon>Spermatophyta</taxon>
        <taxon>Magnoliopsida</taxon>
        <taxon>eudicotyledons</taxon>
        <taxon>Gunneridae</taxon>
        <taxon>Pentapetalae</taxon>
        <taxon>rosids</taxon>
        <taxon>malvids</taxon>
        <taxon>Brassicales</taxon>
        <taxon>Brassicaceae</taxon>
        <taxon>Brassiceae</taxon>
        <taxon>Raphanus</taxon>
    </lineage>
</organism>
<dbReference type="PANTHER" id="PTHR33116:SF84">
    <property type="entry name" value="RNA-DIRECTED DNA POLYMERASE"/>
    <property type="match status" value="1"/>
</dbReference>
<dbReference type="GeneID" id="108834396"/>
<evidence type="ECO:0000313" key="2">
    <source>
        <dbReference type="Proteomes" id="UP000504610"/>
    </source>
</evidence>
<name>A0A6J0LTR6_RAPSA</name>
<reference evidence="2" key="1">
    <citation type="journal article" date="2019" name="Database">
        <title>The radish genome database (RadishGD): an integrated information resource for radish genomics.</title>
        <authorList>
            <person name="Yu H.J."/>
            <person name="Baek S."/>
            <person name="Lee Y.J."/>
            <person name="Cho A."/>
            <person name="Mun J.H."/>
        </authorList>
    </citation>
    <scope>NUCLEOTIDE SEQUENCE [LARGE SCALE GENOMIC DNA]</scope>
    <source>
        <strain evidence="2">cv. WK10039</strain>
    </source>
</reference>